<gene>
    <name evidence="14" type="ORF">SteCoe_23283</name>
</gene>
<keyword evidence="2 10" id="KW-0812">Transmembrane</keyword>
<dbReference type="Gene3D" id="1.20.1110.10">
    <property type="entry name" value="Calcium-transporting ATPase, transmembrane domain"/>
    <property type="match status" value="1"/>
</dbReference>
<comment type="caution">
    <text evidence="14">The sequence shown here is derived from an EMBL/GenBank/DDBJ whole genome shotgun (WGS) entry which is preliminary data.</text>
</comment>
<feature type="transmembrane region" description="Helical" evidence="10">
    <location>
        <begin position="100"/>
        <end position="118"/>
    </location>
</feature>
<dbReference type="Pfam" id="PF00122">
    <property type="entry name" value="E1-E2_ATPase"/>
    <property type="match status" value="1"/>
</dbReference>
<dbReference type="InterPro" id="IPR008250">
    <property type="entry name" value="ATPase_P-typ_transduc_dom_A_sf"/>
</dbReference>
<feature type="domain" description="Cation-transporting P-type ATPase C-terminal" evidence="12">
    <location>
        <begin position="829"/>
        <end position="1037"/>
    </location>
</feature>
<keyword evidence="7" id="KW-1278">Translocase</keyword>
<dbReference type="FunFam" id="3.40.50.1000:FF:000191">
    <property type="entry name" value="Calcium-transporting ATPase"/>
    <property type="match status" value="1"/>
</dbReference>
<evidence type="ECO:0000256" key="4">
    <source>
        <dbReference type="ARBA" id="ARBA00022741"/>
    </source>
</evidence>
<evidence type="ECO:0000313" key="14">
    <source>
        <dbReference type="EMBL" id="OMJ77175.1"/>
    </source>
</evidence>
<dbReference type="SUPFAM" id="SSF81660">
    <property type="entry name" value="Metal cation-transporting ATPase, ATP-binding domain N"/>
    <property type="match status" value="1"/>
</dbReference>
<dbReference type="GO" id="GO:0005524">
    <property type="term" value="F:ATP binding"/>
    <property type="evidence" value="ECO:0007669"/>
    <property type="project" value="UniProtKB-KW"/>
</dbReference>
<keyword evidence="9 10" id="KW-0472">Membrane</keyword>
<evidence type="ECO:0000256" key="5">
    <source>
        <dbReference type="ARBA" id="ARBA00022840"/>
    </source>
</evidence>
<evidence type="ECO:0000256" key="10">
    <source>
        <dbReference type="SAM" id="Phobius"/>
    </source>
</evidence>
<dbReference type="GO" id="GO:0012505">
    <property type="term" value="C:endomembrane system"/>
    <property type="evidence" value="ECO:0007669"/>
    <property type="project" value="UniProtKB-SubCell"/>
</dbReference>
<dbReference type="InterPro" id="IPR001757">
    <property type="entry name" value="P_typ_ATPase"/>
</dbReference>
<dbReference type="GO" id="GO:0046872">
    <property type="term" value="F:metal ion binding"/>
    <property type="evidence" value="ECO:0007669"/>
    <property type="project" value="UniProtKB-KW"/>
</dbReference>
<evidence type="ECO:0000259" key="13">
    <source>
        <dbReference type="Pfam" id="PF00690"/>
    </source>
</evidence>
<dbReference type="InterPro" id="IPR023299">
    <property type="entry name" value="ATPase_P-typ_cyto_dom_N"/>
</dbReference>
<evidence type="ECO:0000256" key="7">
    <source>
        <dbReference type="ARBA" id="ARBA00022967"/>
    </source>
</evidence>
<name>A0A1R2BKM5_9CILI</name>
<dbReference type="InterPro" id="IPR006068">
    <property type="entry name" value="ATPase_P-typ_cation-transptr_C"/>
</dbReference>
<dbReference type="SFLD" id="SFLDG00002">
    <property type="entry name" value="C1.7:_P-type_atpase_like"/>
    <property type="match status" value="1"/>
</dbReference>
<dbReference type="SFLD" id="SFLDS00003">
    <property type="entry name" value="Haloacid_Dehalogenase"/>
    <property type="match status" value="1"/>
</dbReference>
<dbReference type="EMBL" id="MPUH01000589">
    <property type="protein sequence ID" value="OMJ77175.1"/>
    <property type="molecule type" value="Genomic_DNA"/>
</dbReference>
<keyword evidence="15" id="KW-1185">Reference proteome</keyword>
<dbReference type="InterPro" id="IPR023298">
    <property type="entry name" value="ATPase_P-typ_TM_dom_sf"/>
</dbReference>
<feature type="transmembrane region" description="Helical" evidence="10">
    <location>
        <begin position="885"/>
        <end position="904"/>
    </location>
</feature>
<evidence type="ECO:0000256" key="1">
    <source>
        <dbReference type="ARBA" id="ARBA00004127"/>
    </source>
</evidence>
<feature type="transmembrane region" description="Helical" evidence="10">
    <location>
        <begin position="352"/>
        <end position="378"/>
    </location>
</feature>
<evidence type="ECO:0008006" key="16">
    <source>
        <dbReference type="Google" id="ProtNLM"/>
    </source>
</evidence>
<evidence type="ECO:0000313" key="15">
    <source>
        <dbReference type="Proteomes" id="UP000187209"/>
    </source>
</evidence>
<keyword evidence="6" id="KW-0460">Magnesium</keyword>
<dbReference type="PANTHER" id="PTHR24093">
    <property type="entry name" value="CATION TRANSPORTING ATPASE"/>
    <property type="match status" value="1"/>
</dbReference>
<dbReference type="GO" id="GO:0005886">
    <property type="term" value="C:plasma membrane"/>
    <property type="evidence" value="ECO:0007669"/>
    <property type="project" value="TreeGrafter"/>
</dbReference>
<dbReference type="PRINTS" id="PR00119">
    <property type="entry name" value="CATATPASE"/>
</dbReference>
<dbReference type="InterPro" id="IPR018303">
    <property type="entry name" value="ATPase_P-typ_P_site"/>
</dbReference>
<evidence type="ECO:0000259" key="11">
    <source>
        <dbReference type="Pfam" id="PF00122"/>
    </source>
</evidence>
<organism evidence="14 15">
    <name type="scientific">Stentor coeruleus</name>
    <dbReference type="NCBI Taxonomy" id="5963"/>
    <lineage>
        <taxon>Eukaryota</taxon>
        <taxon>Sar</taxon>
        <taxon>Alveolata</taxon>
        <taxon>Ciliophora</taxon>
        <taxon>Postciliodesmatophora</taxon>
        <taxon>Heterotrichea</taxon>
        <taxon>Heterotrichida</taxon>
        <taxon>Stentoridae</taxon>
        <taxon>Stentor</taxon>
    </lineage>
</organism>
<dbReference type="GO" id="GO:0005388">
    <property type="term" value="F:P-type calcium transporter activity"/>
    <property type="evidence" value="ECO:0007669"/>
    <property type="project" value="TreeGrafter"/>
</dbReference>
<evidence type="ECO:0000256" key="6">
    <source>
        <dbReference type="ARBA" id="ARBA00022842"/>
    </source>
</evidence>
<dbReference type="Pfam" id="PF13246">
    <property type="entry name" value="Cation_ATPase"/>
    <property type="match status" value="1"/>
</dbReference>
<dbReference type="InterPro" id="IPR059000">
    <property type="entry name" value="ATPase_P-type_domA"/>
</dbReference>
<feature type="transmembrane region" description="Helical" evidence="10">
    <location>
        <begin position="832"/>
        <end position="853"/>
    </location>
</feature>
<evidence type="ECO:0000256" key="9">
    <source>
        <dbReference type="ARBA" id="ARBA00023136"/>
    </source>
</evidence>
<dbReference type="SUPFAM" id="SSF81653">
    <property type="entry name" value="Calcium ATPase, transduction domain A"/>
    <property type="match status" value="1"/>
</dbReference>
<evidence type="ECO:0000256" key="2">
    <source>
        <dbReference type="ARBA" id="ARBA00022692"/>
    </source>
</evidence>
<accession>A0A1R2BKM5</accession>
<dbReference type="Gene3D" id="2.70.150.10">
    <property type="entry name" value="Calcium-transporting ATPase, cytoplasmic transduction domain A"/>
    <property type="match status" value="1"/>
</dbReference>
<feature type="transmembrane region" description="Helical" evidence="10">
    <location>
        <begin position="1022"/>
        <end position="1042"/>
    </location>
</feature>
<keyword evidence="5" id="KW-0067">ATP-binding</keyword>
<dbReference type="SUPFAM" id="SSF81665">
    <property type="entry name" value="Calcium ATPase, transmembrane domain M"/>
    <property type="match status" value="1"/>
</dbReference>
<evidence type="ECO:0000259" key="12">
    <source>
        <dbReference type="Pfam" id="PF00689"/>
    </source>
</evidence>
<dbReference type="Gene3D" id="3.40.1110.10">
    <property type="entry name" value="Calcium-transporting ATPase, cytoplasmic domain N"/>
    <property type="match status" value="1"/>
</dbReference>
<dbReference type="InterPro" id="IPR036412">
    <property type="entry name" value="HAD-like_sf"/>
</dbReference>
<protein>
    <recommendedName>
        <fullName evidence="16">P-type Ca(2+) transporter</fullName>
    </recommendedName>
</protein>
<dbReference type="Proteomes" id="UP000187209">
    <property type="component" value="Unassembled WGS sequence"/>
</dbReference>
<reference evidence="14 15" key="1">
    <citation type="submission" date="2016-11" db="EMBL/GenBank/DDBJ databases">
        <title>The macronuclear genome of Stentor coeruleus: a giant cell with tiny introns.</title>
        <authorList>
            <person name="Slabodnick M."/>
            <person name="Ruby J.G."/>
            <person name="Reiff S.B."/>
            <person name="Swart E.C."/>
            <person name="Gosai S."/>
            <person name="Prabakaran S."/>
            <person name="Witkowska E."/>
            <person name="Larue G.E."/>
            <person name="Fisher S."/>
            <person name="Freeman R.M."/>
            <person name="Gunawardena J."/>
            <person name="Chu W."/>
            <person name="Stover N.A."/>
            <person name="Gregory B.D."/>
            <person name="Nowacki M."/>
            <person name="Derisi J."/>
            <person name="Roy S.W."/>
            <person name="Marshall W.F."/>
            <person name="Sood P."/>
        </authorList>
    </citation>
    <scope>NUCLEOTIDE SEQUENCE [LARGE SCALE GENOMIC DNA]</scope>
    <source>
        <strain evidence="14">WM001</strain>
    </source>
</reference>
<evidence type="ECO:0000256" key="3">
    <source>
        <dbReference type="ARBA" id="ARBA00022723"/>
    </source>
</evidence>
<proteinExistence type="predicted"/>
<keyword evidence="3" id="KW-0479">Metal-binding</keyword>
<keyword evidence="4" id="KW-0547">Nucleotide-binding</keyword>
<feature type="domain" description="Cation-transporting P-type ATPase N-terminal" evidence="13">
    <location>
        <begin position="55"/>
        <end position="111"/>
    </location>
</feature>
<dbReference type="Gene3D" id="3.40.50.1000">
    <property type="entry name" value="HAD superfamily/HAD-like"/>
    <property type="match status" value="1"/>
</dbReference>
<feature type="transmembrane region" description="Helical" evidence="10">
    <location>
        <begin position="804"/>
        <end position="826"/>
    </location>
</feature>
<dbReference type="CDD" id="cd02081">
    <property type="entry name" value="P-type_ATPase_Ca_PMCA-like"/>
    <property type="match status" value="1"/>
</dbReference>
<dbReference type="SFLD" id="SFLDF00027">
    <property type="entry name" value="p-type_atpase"/>
    <property type="match status" value="1"/>
</dbReference>
<feature type="domain" description="P-type ATPase A" evidence="11">
    <location>
        <begin position="165"/>
        <end position="292"/>
    </location>
</feature>
<dbReference type="PANTHER" id="PTHR24093:SF369">
    <property type="entry name" value="CALCIUM-TRANSPORTING ATPASE"/>
    <property type="match status" value="1"/>
</dbReference>
<dbReference type="Pfam" id="PF00689">
    <property type="entry name" value="Cation_ATPase_C"/>
    <property type="match status" value="1"/>
</dbReference>
<keyword evidence="8 10" id="KW-1133">Transmembrane helix</keyword>
<feature type="transmembrane region" description="Helical" evidence="10">
    <location>
        <begin position="950"/>
        <end position="967"/>
    </location>
</feature>
<dbReference type="SUPFAM" id="SSF56784">
    <property type="entry name" value="HAD-like"/>
    <property type="match status" value="1"/>
</dbReference>
<dbReference type="InterPro" id="IPR004014">
    <property type="entry name" value="ATPase_P-typ_cation-transptr_N"/>
</dbReference>
<sequence length="1083" mass="121417">MDLTEKEISRQSSQRFKINTSDINLIIDTYRSRTFTQDIDRIEKMGGIHVFEDLLCVDFSTGLTGADFTKRKVFFGKNQRRKGKEKTFCDFVKDAISDKILIILLIMGGISLGLGLGLEPEHRSTAWIEGFAIIFAVFLVVSVMSLNDYQKAKKFKELQESYKTRQNVTIFRSGAYTSMHPSKILVGDIIEISDGNIIPVDGILIDASNVEVDEAAMTGENDKVLKVSYKEAISLRNEFIEKDRKTDDGLLHHAVPSCICISGTTLAEGRGKMLVLGIGENSCEGRLVDLTEQDQPETPLQLKLDRVADFITKLGLICSGIAVFVLFIRFFIELGTGTEEWNNGQYKHMLEFLITGITVLVVAIPEGLPLAVTISLAYSVKKMQLENNLVKRFHACETMGGANMICSDKTGTLTTNQMSLEYFWMSLGKIVPDYNKHFSTRPEYFAKLKENLCVNTNARIQEGKEIGSKTEIALIKMLIKFGHDDYQQVRDSFRKRPTKIFPFSSSRKRSSIVISLDEDGTKSRAHVMGASEVVFSKCKFILNLDGSTSLITSETRKQGEDVILEMAEGGLRTICLAYRDINSGEDFQKTINNIPAIEESDLVCLAIVGIKDPVRSEVPNAVNKCKIAGIKVRMVTGDNKITARAIAKECGIISGENSIVMEGKEFRELCGGTVCSNCLIETCPCVRDSSKAQKGEKIRVDIVKNFDEFKKFIDNLDVLARSQPEDKYTLVTGLMQLGHVVAVTGDGTNDAPALKKADIGFAMGIAGTELAREAAGIILLDDNFSSIINAVLWGRNIYDNIQRFIQFQLTVNIVAVGCAIVGAVTIKQSPLTAVQMLWVNLIMDTFASLALATQPPTPDMLQRPPVAKKVSIVTKRMWKHILGQAFIELIIVFILMYAGEYFLIEDGDKSKKSVLVYNDKYVISGRNYHINGDVDYKDYYEDQEIGPSRHFTYIFNIFVLLQLFNEFNARKIKDEINIFIGLGTNRIFIYIWFFTASMQVIMIEVGFWALSCHRYGLTGIQWLISFGFGVIPIFWRFVLLLAPEKYFREWGEKERNPNEGLSITHAIRKSSENLSQRVHPFNG</sequence>
<dbReference type="GO" id="GO:0016887">
    <property type="term" value="F:ATP hydrolysis activity"/>
    <property type="evidence" value="ECO:0007669"/>
    <property type="project" value="InterPro"/>
</dbReference>
<feature type="transmembrane region" description="Helical" evidence="10">
    <location>
        <begin position="310"/>
        <end position="332"/>
    </location>
</feature>
<dbReference type="AlphaFoldDB" id="A0A1R2BKM5"/>
<dbReference type="InterPro" id="IPR044492">
    <property type="entry name" value="P_typ_ATPase_HD_dom"/>
</dbReference>
<dbReference type="OrthoDB" id="3352408at2759"/>
<feature type="transmembrane region" description="Helical" evidence="10">
    <location>
        <begin position="124"/>
        <end position="146"/>
    </location>
</feature>
<dbReference type="PROSITE" id="PS00154">
    <property type="entry name" value="ATPASE_E1_E2"/>
    <property type="match status" value="1"/>
</dbReference>
<dbReference type="InterPro" id="IPR023214">
    <property type="entry name" value="HAD_sf"/>
</dbReference>
<evidence type="ECO:0000256" key="8">
    <source>
        <dbReference type="ARBA" id="ARBA00022989"/>
    </source>
</evidence>
<comment type="subcellular location">
    <subcellularLocation>
        <location evidence="1">Endomembrane system</location>
        <topology evidence="1">Multi-pass membrane protein</topology>
    </subcellularLocation>
</comment>
<dbReference type="Pfam" id="PF00690">
    <property type="entry name" value="Cation_ATPase_N"/>
    <property type="match status" value="1"/>
</dbReference>
<feature type="transmembrane region" description="Helical" evidence="10">
    <location>
        <begin position="987"/>
        <end position="1010"/>
    </location>
</feature>
<dbReference type="NCBIfam" id="TIGR01494">
    <property type="entry name" value="ATPase_P-type"/>
    <property type="match status" value="2"/>
</dbReference>